<feature type="transmembrane region" description="Helical" evidence="1">
    <location>
        <begin position="84"/>
        <end position="106"/>
    </location>
</feature>
<protein>
    <submittedName>
        <fullName evidence="2">Uncharacterized protein</fullName>
    </submittedName>
</protein>
<accession>A0A0G1U7E6</accession>
<evidence type="ECO:0000313" key="2">
    <source>
        <dbReference type="EMBL" id="KKU90039.1"/>
    </source>
</evidence>
<gene>
    <name evidence="2" type="ORF">UY20_C0002G0019</name>
</gene>
<evidence type="ECO:0000313" key="3">
    <source>
        <dbReference type="Proteomes" id="UP000034403"/>
    </source>
</evidence>
<keyword evidence="1" id="KW-1133">Transmembrane helix</keyword>
<dbReference type="AlphaFoldDB" id="A0A0G1U7E6"/>
<comment type="caution">
    <text evidence="2">The sequence shown here is derived from an EMBL/GenBank/DDBJ whole genome shotgun (WGS) entry which is preliminary data.</text>
</comment>
<sequence>MTHDSAEYRLGSFRDVKSIIKSQNLVGAVAFAFILGSAVILCEIMEWLFPSLGQIHWLVPILATTWGYLAYDEFATSYENHKRILILTVTATIVFLGLAIEGAYIFPDSLTFIAASALSVVPGYIAAVVVRLIRDFDPDYF</sequence>
<keyword evidence="1" id="KW-0812">Transmembrane</keyword>
<feature type="transmembrane region" description="Helical" evidence="1">
    <location>
        <begin position="112"/>
        <end position="133"/>
    </location>
</feature>
<dbReference type="EMBL" id="LCPC01000002">
    <property type="protein sequence ID" value="KKU90039.1"/>
    <property type="molecule type" value="Genomic_DNA"/>
</dbReference>
<evidence type="ECO:0000256" key="1">
    <source>
        <dbReference type="SAM" id="Phobius"/>
    </source>
</evidence>
<reference evidence="2 3" key="1">
    <citation type="journal article" date="2015" name="Nature">
        <title>rRNA introns, odd ribosomes, and small enigmatic genomes across a large radiation of phyla.</title>
        <authorList>
            <person name="Brown C.T."/>
            <person name="Hug L.A."/>
            <person name="Thomas B.C."/>
            <person name="Sharon I."/>
            <person name="Castelle C.J."/>
            <person name="Singh A."/>
            <person name="Wilkins M.J."/>
            <person name="Williams K.H."/>
            <person name="Banfield J.F."/>
        </authorList>
    </citation>
    <scope>NUCLEOTIDE SEQUENCE [LARGE SCALE GENOMIC DNA]</scope>
</reference>
<name>A0A0G1U7E6_9BACT</name>
<proteinExistence type="predicted"/>
<feature type="transmembrane region" description="Helical" evidence="1">
    <location>
        <begin position="25"/>
        <end position="49"/>
    </location>
</feature>
<keyword evidence="1" id="KW-0472">Membrane</keyword>
<feature type="transmembrane region" description="Helical" evidence="1">
    <location>
        <begin position="55"/>
        <end position="72"/>
    </location>
</feature>
<organism evidence="2 3">
    <name type="scientific">Candidatus Yanofskybacteria bacterium GW2011_GWA1_48_10</name>
    <dbReference type="NCBI Taxonomy" id="1619022"/>
    <lineage>
        <taxon>Bacteria</taxon>
        <taxon>Candidatus Yanofskyibacteriota</taxon>
    </lineage>
</organism>
<dbReference type="Proteomes" id="UP000034403">
    <property type="component" value="Unassembled WGS sequence"/>
</dbReference>